<evidence type="ECO:0000313" key="4">
    <source>
        <dbReference type="EMBL" id="SDT07345.1"/>
    </source>
</evidence>
<protein>
    <submittedName>
        <fullName evidence="4">Phage tail tape measure protein, lambda family</fullName>
    </submittedName>
</protein>
<dbReference type="Pfam" id="PF09718">
    <property type="entry name" value="Tape_meas_lam_C"/>
    <property type="match status" value="1"/>
</dbReference>
<name>A0ABY0URE2_9PSED</name>
<dbReference type="EMBL" id="LT629760">
    <property type="protein sequence ID" value="SDT07345.1"/>
    <property type="molecule type" value="Genomic_DNA"/>
</dbReference>
<dbReference type="InterPro" id="IPR006431">
    <property type="entry name" value="Phage_tape_meas_C"/>
</dbReference>
<feature type="compositionally biased region" description="Low complexity" evidence="1">
    <location>
        <begin position="1260"/>
        <end position="1270"/>
    </location>
</feature>
<reference evidence="4 5" key="1">
    <citation type="submission" date="2016-10" db="EMBL/GenBank/DDBJ databases">
        <authorList>
            <person name="Varghese N."/>
            <person name="Submissions S."/>
        </authorList>
    </citation>
    <scope>NUCLEOTIDE SEQUENCE [LARGE SCALE GENOMIC DNA]</scope>
    <source>
        <strain evidence="4 5">BS3111</strain>
    </source>
</reference>
<feature type="region of interest" description="Disordered" evidence="1">
    <location>
        <begin position="1251"/>
        <end position="1270"/>
    </location>
</feature>
<dbReference type="Proteomes" id="UP000183126">
    <property type="component" value="Chromosome I"/>
</dbReference>
<gene>
    <name evidence="4" type="ORF">SAMN04490205_4659</name>
</gene>
<keyword evidence="5" id="KW-1185">Reference proteome</keyword>
<dbReference type="NCBIfam" id="TIGR02675">
    <property type="entry name" value="tape_meas_nterm"/>
    <property type="match status" value="1"/>
</dbReference>
<proteinExistence type="predicted"/>
<evidence type="ECO:0000256" key="1">
    <source>
        <dbReference type="SAM" id="MobiDB-lite"/>
    </source>
</evidence>
<dbReference type="InterPro" id="IPR013491">
    <property type="entry name" value="Tape_meas_N"/>
</dbReference>
<feature type="domain" description="Bacteriophage tail tape measure C-terminal" evidence="2">
    <location>
        <begin position="1068"/>
        <end position="1143"/>
    </location>
</feature>
<evidence type="ECO:0000313" key="5">
    <source>
        <dbReference type="Proteomes" id="UP000183126"/>
    </source>
</evidence>
<feature type="domain" description="Tape measure protein N-terminal" evidence="3">
    <location>
        <begin position="66"/>
        <end position="255"/>
    </location>
</feature>
<accession>A0ABY0URE2</accession>
<evidence type="ECO:0000259" key="3">
    <source>
        <dbReference type="Pfam" id="PF20155"/>
    </source>
</evidence>
<evidence type="ECO:0000259" key="2">
    <source>
        <dbReference type="Pfam" id="PF09718"/>
    </source>
</evidence>
<dbReference type="Pfam" id="PF20155">
    <property type="entry name" value="TMP_3"/>
    <property type="match status" value="1"/>
</dbReference>
<sequence>MAQESRLSIVIDSRSAQQQVDALRGSLNSLQNSGSQATVSVRGLGSAAKAAAGALAGIGVGRLSSSLLEMTDRFKTMSGQINLVSTSTAEAARTFETLKAMANSTGSSLESTVTLFTRMSNATRGAGFSQEQLLKATDAVNKAFLVSSATQQEATAASIQLSQAMASGVLRGEELNSVMEQAPRITRALSEYLGASNGQIRAMAAEGKITSEIVMNSLLRSLSSLNKEVATMPPLFERASQVLKNNFLAAIGQVDTQPAIDSVKSLGEAFASPEIISNIKTLSTSLSSIASIGVQGFQGLVSNIDALIAVTGAYAARVGTGLVISLAASAKARYDSIVATQAQIVAERQATLSAADAAAQASRSAVADQAAALATAQRTLGETAAARAFQANALAQIQAVQAQLVADRTLEQHRLRAQITDVGRQQSLARLAEIRLAEAAVTTQQTAAQSAHNQSLSAETIAQSRVTAANVALVASREADTAAVAAQSAAQLRLNAAQSTGARASSALLGLAGGPIGLLTTAITVAAGAALYFATSSDSATQSLIDQNLTLDDSIDKYRKLTAEQQRYQSAAWMESERKALESATSALNDYFNRAQAGLSSVGASGVESVGEFQRMFDEVKSGQRSLDSLTGWISSNTQVSAVYREELVRLAASYSSSSQKAADFQALLGKSKEPLDKAAAGARALADSQSASSAAVSGGAQAWDKYISQLTQTRDLIGANAAQEAAYSATKAGFNTQQIEYARLIGQQTDLLKKYEQAVKDGKAEEQSRLKVQLTASITASEAIKAQTESQAQSMKKMAEQAESSAKRQVDAIQTVIDQTVRYAKGLSLVETYQPKQNLQGSSLLTFGQAQPPKQEAKAQTKTVAQMVQDVLDQIDGNTDTKTKKPKAESGLASKLSAAQTAFDGLYKAAQPAKFALQEYVEKQGQLALLLSKGKITQDEYNQALAQVSVNYAAAIKGAQGLTQAEQYRAALEKKRSTESEGYALDAASVGMGDQQSERMRKRIELEKQTNDTIIALQTELSNATTEKQRQDLQGQIDLQREFLPLRIADMQAGWSQMDQAMLNPINGWTAAVQNFGTQATDIAGQTQSIFSAAFNTISTDITSAIMSGTLSFSALGDIGKNVLREIIAGFVKMGVQMVVNAALSATLGAASTAATAALAGTTAAAWAPAAALASLASFGGNSIPAAAALTSTTALASTLAVIPGFATGGYFTGAGTAKSDSNLARISDGEFIVNASATARNRGLLESINAGDNMPARSSSSSSGANSSQISVAVHIHEDASKAGRSESRREGNQVDVDVWVANVSNDGSAHQLLVEKYGLSTVGS</sequence>
<organism evidence="4 5">
    <name type="scientific">Pseudomonas trivialis</name>
    <dbReference type="NCBI Taxonomy" id="200450"/>
    <lineage>
        <taxon>Bacteria</taxon>
        <taxon>Pseudomonadati</taxon>
        <taxon>Pseudomonadota</taxon>
        <taxon>Gammaproteobacteria</taxon>
        <taxon>Pseudomonadales</taxon>
        <taxon>Pseudomonadaceae</taxon>
        <taxon>Pseudomonas</taxon>
    </lineage>
</organism>